<evidence type="ECO:0000256" key="1">
    <source>
        <dbReference type="SAM" id="MobiDB-lite"/>
    </source>
</evidence>
<keyword evidence="3" id="KW-1185">Reference proteome</keyword>
<evidence type="ECO:0000313" key="3">
    <source>
        <dbReference type="Proteomes" id="UP001529510"/>
    </source>
</evidence>
<feature type="region of interest" description="Disordered" evidence="1">
    <location>
        <begin position="1"/>
        <end position="39"/>
    </location>
</feature>
<feature type="compositionally biased region" description="Basic and acidic residues" evidence="1">
    <location>
        <begin position="20"/>
        <end position="33"/>
    </location>
</feature>
<organism evidence="2 3">
    <name type="scientific">Cirrhinus mrigala</name>
    <name type="common">Mrigala</name>
    <dbReference type="NCBI Taxonomy" id="683832"/>
    <lineage>
        <taxon>Eukaryota</taxon>
        <taxon>Metazoa</taxon>
        <taxon>Chordata</taxon>
        <taxon>Craniata</taxon>
        <taxon>Vertebrata</taxon>
        <taxon>Euteleostomi</taxon>
        <taxon>Actinopterygii</taxon>
        <taxon>Neopterygii</taxon>
        <taxon>Teleostei</taxon>
        <taxon>Ostariophysi</taxon>
        <taxon>Cypriniformes</taxon>
        <taxon>Cyprinidae</taxon>
        <taxon>Labeoninae</taxon>
        <taxon>Labeonini</taxon>
        <taxon>Cirrhinus</taxon>
    </lineage>
</organism>
<dbReference type="AlphaFoldDB" id="A0ABD0NBY6"/>
<gene>
    <name evidence="2" type="ORF">M9458_047218</name>
</gene>
<dbReference type="EMBL" id="JAMKFB020000023">
    <property type="protein sequence ID" value="KAL0159142.1"/>
    <property type="molecule type" value="Genomic_DNA"/>
</dbReference>
<dbReference type="Proteomes" id="UP001529510">
    <property type="component" value="Unassembled WGS sequence"/>
</dbReference>
<sequence>PVSHCDSSTGEGGQVPWRLVQDRHRAETRKASRADQGAQGVMVEQTVWEAMAGQGARGAMVEQIVQGDMADQAVQEVMTEQVVQEAMMEPP</sequence>
<evidence type="ECO:0000313" key="2">
    <source>
        <dbReference type="EMBL" id="KAL0159142.1"/>
    </source>
</evidence>
<comment type="caution">
    <text evidence="2">The sequence shown here is derived from an EMBL/GenBank/DDBJ whole genome shotgun (WGS) entry which is preliminary data.</text>
</comment>
<proteinExistence type="predicted"/>
<name>A0ABD0NBY6_CIRMR</name>
<feature type="non-terminal residue" evidence="2">
    <location>
        <position position="1"/>
    </location>
</feature>
<accession>A0ABD0NBY6</accession>
<protein>
    <submittedName>
        <fullName evidence="2">Uncharacterized protein</fullName>
    </submittedName>
</protein>
<reference evidence="2 3" key="1">
    <citation type="submission" date="2024-05" db="EMBL/GenBank/DDBJ databases">
        <title>Genome sequencing and assembly of Indian major carp, Cirrhinus mrigala (Hamilton, 1822).</title>
        <authorList>
            <person name="Mohindra V."/>
            <person name="Chowdhury L.M."/>
            <person name="Lal K."/>
            <person name="Jena J.K."/>
        </authorList>
    </citation>
    <scope>NUCLEOTIDE SEQUENCE [LARGE SCALE GENOMIC DNA]</scope>
    <source>
        <strain evidence="2">CM1030</strain>
        <tissue evidence="2">Blood</tissue>
    </source>
</reference>